<reference evidence="2 3" key="1">
    <citation type="submission" date="2020-06" db="EMBL/GenBank/DDBJ databases">
        <authorList>
            <person name="Li R."/>
            <person name="Bekaert M."/>
        </authorList>
    </citation>
    <scope>NUCLEOTIDE SEQUENCE [LARGE SCALE GENOMIC DNA]</scope>
    <source>
        <strain evidence="3">wild</strain>
    </source>
</reference>
<gene>
    <name evidence="2" type="ORF">MCOR_40359</name>
</gene>
<dbReference type="PANTHER" id="PTHR33395:SF22">
    <property type="entry name" value="REVERSE TRANSCRIPTASE DOMAIN-CONTAINING PROTEIN"/>
    <property type="match status" value="1"/>
</dbReference>
<dbReference type="AlphaFoldDB" id="A0A6J8DDT3"/>
<dbReference type="OrthoDB" id="6143061at2759"/>
<dbReference type="EMBL" id="CACVKT020007264">
    <property type="protein sequence ID" value="CAC5406833.1"/>
    <property type="molecule type" value="Genomic_DNA"/>
</dbReference>
<organism evidence="2 3">
    <name type="scientific">Mytilus coruscus</name>
    <name type="common">Sea mussel</name>
    <dbReference type="NCBI Taxonomy" id="42192"/>
    <lineage>
        <taxon>Eukaryota</taxon>
        <taxon>Metazoa</taxon>
        <taxon>Spiralia</taxon>
        <taxon>Lophotrochozoa</taxon>
        <taxon>Mollusca</taxon>
        <taxon>Bivalvia</taxon>
        <taxon>Autobranchia</taxon>
        <taxon>Pteriomorphia</taxon>
        <taxon>Mytilida</taxon>
        <taxon>Mytiloidea</taxon>
        <taxon>Mytilidae</taxon>
        <taxon>Mytilinae</taxon>
        <taxon>Mytilus</taxon>
    </lineage>
</organism>
<accession>A0A6J8DDT3</accession>
<feature type="compositionally biased region" description="Polar residues" evidence="1">
    <location>
        <begin position="126"/>
        <end position="140"/>
    </location>
</feature>
<sequence length="164" mass="19354">MLTTRWNVPWLNREIKTIIRNKQRVYNKANRTNNKKYWKEFKLLRKTVYFKLEEAHQNYISQILKVDEDGERKTLVGRKKFWQYVRSKKRDSCGIAILSSNGKIMEDSKSRAERLNDQFVSVFTNENTSSQQDLKGNPSPTIGPLEGPRKLLSNINPPKIKQIR</sequence>
<dbReference type="Proteomes" id="UP000507470">
    <property type="component" value="Unassembled WGS sequence"/>
</dbReference>
<dbReference type="PANTHER" id="PTHR33395">
    <property type="entry name" value="TRANSCRIPTASE, PUTATIVE-RELATED-RELATED"/>
    <property type="match status" value="1"/>
</dbReference>
<protein>
    <submittedName>
        <fullName evidence="2">Uncharacterized protein</fullName>
    </submittedName>
</protein>
<evidence type="ECO:0000256" key="1">
    <source>
        <dbReference type="SAM" id="MobiDB-lite"/>
    </source>
</evidence>
<proteinExistence type="predicted"/>
<keyword evidence="3" id="KW-1185">Reference proteome</keyword>
<feature type="region of interest" description="Disordered" evidence="1">
    <location>
        <begin position="126"/>
        <end position="164"/>
    </location>
</feature>
<evidence type="ECO:0000313" key="3">
    <source>
        <dbReference type="Proteomes" id="UP000507470"/>
    </source>
</evidence>
<name>A0A6J8DDT3_MYTCO</name>
<evidence type="ECO:0000313" key="2">
    <source>
        <dbReference type="EMBL" id="CAC5406833.1"/>
    </source>
</evidence>